<sequence length="77" mass="8644">MKESFLLFMIVVLAACSRQTERTYTVDELTADEALLARIIAKCRNNPGELRDTPNCWNAEATGGKLRLQRMRQSLGG</sequence>
<dbReference type="RefSeq" id="WP_068884299.1">
    <property type="nucleotide sequence ID" value="NZ_LNTU01000037.1"/>
</dbReference>
<dbReference type="EMBL" id="LNTU01000037">
    <property type="protein sequence ID" value="KXF75921.1"/>
    <property type="molecule type" value="Genomic_DNA"/>
</dbReference>
<accession>A0A135HRU4</accession>
<proteinExistence type="predicted"/>
<dbReference type="OrthoDB" id="7306558at2"/>
<dbReference type="PROSITE" id="PS51257">
    <property type="entry name" value="PROKAR_LIPOPROTEIN"/>
    <property type="match status" value="1"/>
</dbReference>
<evidence type="ECO:0000313" key="1">
    <source>
        <dbReference type="EMBL" id="KXF75921.1"/>
    </source>
</evidence>
<dbReference type="Proteomes" id="UP000070107">
    <property type="component" value="Unassembled WGS sequence"/>
</dbReference>
<dbReference type="AlphaFoldDB" id="A0A135HRU4"/>
<evidence type="ECO:0000313" key="2">
    <source>
        <dbReference type="Proteomes" id="UP000070107"/>
    </source>
</evidence>
<comment type="caution">
    <text evidence="1">The sequence shown here is derived from an EMBL/GenBank/DDBJ whole genome shotgun (WGS) entry which is preliminary data.</text>
</comment>
<gene>
    <name evidence="1" type="ORF">ATN84_18380</name>
</gene>
<dbReference type="InterPro" id="IPR047937">
    <property type="entry name" value="Eex_IncN-like"/>
</dbReference>
<evidence type="ECO:0008006" key="3">
    <source>
        <dbReference type="Google" id="ProtNLM"/>
    </source>
</evidence>
<reference evidence="1 2" key="1">
    <citation type="submission" date="2015-11" db="EMBL/GenBank/DDBJ databases">
        <title>Draft genome sequence of Paramesorhizobium deserti A-3-E, a strain highly resistant to diverse beta-lactam antibiotics.</title>
        <authorList>
            <person name="Lv R."/>
            <person name="Yang X."/>
            <person name="Fang N."/>
            <person name="Guo J."/>
            <person name="Luo X."/>
            <person name="Peng F."/>
            <person name="Yang R."/>
            <person name="Cui Y."/>
            <person name="Fang C."/>
            <person name="Song Y."/>
        </authorList>
    </citation>
    <scope>NUCLEOTIDE SEQUENCE [LARGE SCALE GENOMIC DNA]</scope>
    <source>
        <strain evidence="1 2">A-3-E</strain>
    </source>
</reference>
<name>A0A135HRU4_9HYPH</name>
<protein>
    <recommendedName>
        <fullName evidence="3">EexN family lipoprotein</fullName>
    </recommendedName>
</protein>
<organism evidence="1 2">
    <name type="scientific">Paramesorhizobium deserti</name>
    <dbReference type="NCBI Taxonomy" id="1494590"/>
    <lineage>
        <taxon>Bacteria</taxon>
        <taxon>Pseudomonadati</taxon>
        <taxon>Pseudomonadota</taxon>
        <taxon>Alphaproteobacteria</taxon>
        <taxon>Hyphomicrobiales</taxon>
        <taxon>Phyllobacteriaceae</taxon>
        <taxon>Paramesorhizobium</taxon>
    </lineage>
</organism>
<dbReference type="NCBIfam" id="NF033894">
    <property type="entry name" value="Eex_IncN"/>
    <property type="match status" value="1"/>
</dbReference>
<keyword evidence="2" id="KW-1185">Reference proteome</keyword>
<dbReference type="STRING" id="1494590.ATN84_18380"/>